<protein>
    <submittedName>
        <fullName evidence="1">Uncharacterized protein</fullName>
    </submittedName>
</protein>
<name>A0AA35YV60_LACSI</name>
<organism evidence="1 2">
    <name type="scientific">Lactuca saligna</name>
    <name type="common">Willowleaf lettuce</name>
    <dbReference type="NCBI Taxonomy" id="75948"/>
    <lineage>
        <taxon>Eukaryota</taxon>
        <taxon>Viridiplantae</taxon>
        <taxon>Streptophyta</taxon>
        <taxon>Embryophyta</taxon>
        <taxon>Tracheophyta</taxon>
        <taxon>Spermatophyta</taxon>
        <taxon>Magnoliopsida</taxon>
        <taxon>eudicotyledons</taxon>
        <taxon>Gunneridae</taxon>
        <taxon>Pentapetalae</taxon>
        <taxon>asterids</taxon>
        <taxon>campanulids</taxon>
        <taxon>Asterales</taxon>
        <taxon>Asteraceae</taxon>
        <taxon>Cichorioideae</taxon>
        <taxon>Cichorieae</taxon>
        <taxon>Lactucinae</taxon>
        <taxon>Lactuca</taxon>
    </lineage>
</organism>
<dbReference type="Proteomes" id="UP001177003">
    <property type="component" value="Chromosome 4"/>
</dbReference>
<accession>A0AA35YV60</accession>
<dbReference type="AlphaFoldDB" id="A0AA35YV60"/>
<proteinExistence type="predicted"/>
<keyword evidence="2" id="KW-1185">Reference proteome</keyword>
<evidence type="ECO:0000313" key="2">
    <source>
        <dbReference type="Proteomes" id="UP001177003"/>
    </source>
</evidence>
<sequence length="145" mass="16861">MEVKEVDCKGKKVVNDLQSKKSPKRKKWEKEYENVNVKNNDDKVRKVSKEYPVGLRRLPTRMNPRRISTTMKVMSPIHKNGIVCMGFGSLLNIDMDNTLGLLNYYLLDQCDPESSCRVLENYMITITKDTMHECWGYQMMGKTSC</sequence>
<dbReference type="EMBL" id="OX465080">
    <property type="protein sequence ID" value="CAI9280593.1"/>
    <property type="molecule type" value="Genomic_DNA"/>
</dbReference>
<gene>
    <name evidence="1" type="ORF">LSALG_LOCUS20332</name>
</gene>
<evidence type="ECO:0000313" key="1">
    <source>
        <dbReference type="EMBL" id="CAI9280593.1"/>
    </source>
</evidence>
<reference evidence="1" key="1">
    <citation type="submission" date="2023-04" db="EMBL/GenBank/DDBJ databases">
        <authorList>
            <person name="Vijverberg K."/>
            <person name="Xiong W."/>
            <person name="Schranz E."/>
        </authorList>
    </citation>
    <scope>NUCLEOTIDE SEQUENCE</scope>
</reference>